<keyword evidence="1" id="KW-1133">Transmembrane helix</keyword>
<feature type="transmembrane region" description="Helical" evidence="1">
    <location>
        <begin position="55"/>
        <end position="74"/>
    </location>
</feature>
<dbReference type="EMBL" id="HBEZ01004693">
    <property type="protein sequence ID" value="CAD8624940.1"/>
    <property type="molecule type" value="Transcribed_RNA"/>
</dbReference>
<organism evidence="2">
    <name type="scientific">Cryptomonas curvata</name>
    <dbReference type="NCBI Taxonomy" id="233186"/>
    <lineage>
        <taxon>Eukaryota</taxon>
        <taxon>Cryptophyceae</taxon>
        <taxon>Cryptomonadales</taxon>
        <taxon>Cryptomonadaceae</taxon>
        <taxon>Cryptomonas</taxon>
    </lineage>
</organism>
<dbReference type="GO" id="GO:0097020">
    <property type="term" value="F:COPII receptor activity"/>
    <property type="evidence" value="ECO:0007669"/>
    <property type="project" value="InterPro"/>
</dbReference>
<name>A0A7S0QBU0_9CRYP</name>
<evidence type="ECO:0000313" key="2">
    <source>
        <dbReference type="EMBL" id="CAD8624940.1"/>
    </source>
</evidence>
<dbReference type="GO" id="GO:0016020">
    <property type="term" value="C:membrane"/>
    <property type="evidence" value="ECO:0007669"/>
    <property type="project" value="InterPro"/>
</dbReference>
<accession>A0A7S0QBU0</accession>
<protein>
    <submittedName>
        <fullName evidence="2">Uncharacterized protein</fullName>
    </submittedName>
</protein>
<evidence type="ECO:0000256" key="1">
    <source>
        <dbReference type="SAM" id="Phobius"/>
    </source>
</evidence>
<dbReference type="GO" id="GO:0006888">
    <property type="term" value="P:endoplasmic reticulum to Golgi vesicle-mediated transport"/>
    <property type="evidence" value="ECO:0007669"/>
    <property type="project" value="InterPro"/>
</dbReference>
<reference evidence="2" key="1">
    <citation type="submission" date="2021-01" db="EMBL/GenBank/DDBJ databases">
        <authorList>
            <person name="Corre E."/>
            <person name="Pelletier E."/>
            <person name="Niang G."/>
            <person name="Scheremetjew M."/>
            <person name="Finn R."/>
            <person name="Kale V."/>
            <person name="Holt S."/>
            <person name="Cochrane G."/>
            <person name="Meng A."/>
            <person name="Brown T."/>
            <person name="Cohen L."/>
        </authorList>
    </citation>
    <scope>NUCLEOTIDE SEQUENCE</scope>
    <source>
        <strain evidence="2">CCAP979/52</strain>
    </source>
</reference>
<keyword evidence="1" id="KW-0812">Transmembrane</keyword>
<dbReference type="Pfam" id="PF04148">
    <property type="entry name" value="Erv26"/>
    <property type="match status" value="1"/>
</dbReference>
<dbReference type="GO" id="GO:0005737">
    <property type="term" value="C:cytoplasm"/>
    <property type="evidence" value="ECO:0007669"/>
    <property type="project" value="GOC"/>
</dbReference>
<dbReference type="InterPro" id="IPR007277">
    <property type="entry name" value="Svp26/Tex261"/>
</dbReference>
<dbReference type="AlphaFoldDB" id="A0A7S0QBU0"/>
<feature type="transmembrane region" description="Helical" evidence="1">
    <location>
        <begin position="7"/>
        <end position="35"/>
    </location>
</feature>
<sequence>MKLMLRISMLFVFTFHLYLVQCGFVSWYAGLWGFVMQVLHHQFVSDLPNVGFGSPILWTIFVGTFVHEILWFTNLPDRHLDSLLHDKCACFETDLLPGVPLCFCTGTISALVICVWMVPFLLLLSCLPDEKILLQSGPRRRSPSAFC</sequence>
<keyword evidence="1" id="KW-0472">Membrane</keyword>
<proteinExistence type="predicted"/>
<gene>
    <name evidence="2" type="ORF">CCUR1050_LOCUS2616</name>
</gene>
<feature type="transmembrane region" description="Helical" evidence="1">
    <location>
        <begin position="95"/>
        <end position="118"/>
    </location>
</feature>